<dbReference type="InterPro" id="IPR024372">
    <property type="entry name" value="Ecm29_N"/>
</dbReference>
<dbReference type="AlphaFoldDB" id="A0A397U5T2"/>
<dbReference type="GO" id="GO:0043248">
    <property type="term" value="P:proteasome assembly"/>
    <property type="evidence" value="ECO:0007669"/>
    <property type="project" value="InterPro"/>
</dbReference>
<comment type="similarity">
    <text evidence="1">Belongs to the sel-1 family.</text>
</comment>
<keyword evidence="4" id="KW-1185">Reference proteome</keyword>
<evidence type="ECO:0000259" key="2">
    <source>
        <dbReference type="Pfam" id="PF13001"/>
    </source>
</evidence>
<dbReference type="Pfam" id="PF13001">
    <property type="entry name" value="ECM29_N"/>
    <property type="match status" value="1"/>
</dbReference>
<gene>
    <name evidence="3" type="ORF">C2G38_2253693</name>
</gene>
<name>A0A397U5T2_9GLOM</name>
<dbReference type="InterPro" id="IPR011990">
    <property type="entry name" value="TPR-like_helical_dom_sf"/>
</dbReference>
<dbReference type="GO" id="GO:0060090">
    <property type="term" value="F:molecular adaptor activity"/>
    <property type="evidence" value="ECO:0007669"/>
    <property type="project" value="InterPro"/>
</dbReference>
<dbReference type="STRING" id="44941.A0A397U5T2"/>
<reference evidence="3 4" key="1">
    <citation type="submission" date="2018-06" db="EMBL/GenBank/DDBJ databases">
        <title>Comparative genomics reveals the genomic features of Rhizophagus irregularis, R. cerebriforme, R. diaphanum and Gigaspora rosea, and their symbiotic lifestyle signature.</title>
        <authorList>
            <person name="Morin E."/>
            <person name="San Clemente H."/>
            <person name="Chen E.C.H."/>
            <person name="De La Providencia I."/>
            <person name="Hainaut M."/>
            <person name="Kuo A."/>
            <person name="Kohler A."/>
            <person name="Murat C."/>
            <person name="Tang N."/>
            <person name="Roy S."/>
            <person name="Loubradou J."/>
            <person name="Henrissat B."/>
            <person name="Grigoriev I.V."/>
            <person name="Corradi N."/>
            <person name="Roux C."/>
            <person name="Martin F.M."/>
        </authorList>
    </citation>
    <scope>NUCLEOTIDE SEQUENCE [LARGE SCALE GENOMIC DNA]</scope>
    <source>
        <strain evidence="3 4">DAOM 194757</strain>
    </source>
</reference>
<evidence type="ECO:0000256" key="1">
    <source>
        <dbReference type="ARBA" id="ARBA00038101"/>
    </source>
</evidence>
<proteinExistence type="inferred from homology"/>
<dbReference type="InterPro" id="IPR006597">
    <property type="entry name" value="Sel1-like"/>
</dbReference>
<comment type="caution">
    <text evidence="3">The sequence shown here is derived from an EMBL/GenBank/DDBJ whole genome shotgun (WGS) entry which is preliminary data.</text>
</comment>
<evidence type="ECO:0000313" key="4">
    <source>
        <dbReference type="Proteomes" id="UP000266673"/>
    </source>
</evidence>
<dbReference type="Gene3D" id="1.25.40.10">
    <property type="entry name" value="Tetratricopeptide repeat domain"/>
    <property type="match status" value="1"/>
</dbReference>
<accession>A0A397U5T2</accession>
<dbReference type="PANTHER" id="PTHR11102:SF160">
    <property type="entry name" value="ERAD-ASSOCIATED E3 UBIQUITIN-PROTEIN LIGASE COMPONENT HRD3"/>
    <property type="match status" value="1"/>
</dbReference>
<dbReference type="InterPro" id="IPR050767">
    <property type="entry name" value="Sel1_AlgK"/>
</dbReference>
<feature type="domain" description="Proteasome component Ecm29 N-terminal" evidence="2">
    <location>
        <begin position="54"/>
        <end position="158"/>
    </location>
</feature>
<organism evidence="3 4">
    <name type="scientific">Gigaspora rosea</name>
    <dbReference type="NCBI Taxonomy" id="44941"/>
    <lineage>
        <taxon>Eukaryota</taxon>
        <taxon>Fungi</taxon>
        <taxon>Fungi incertae sedis</taxon>
        <taxon>Mucoromycota</taxon>
        <taxon>Glomeromycotina</taxon>
        <taxon>Glomeromycetes</taxon>
        <taxon>Diversisporales</taxon>
        <taxon>Gigasporaceae</taxon>
        <taxon>Gigaspora</taxon>
    </lineage>
</organism>
<dbReference type="OrthoDB" id="2384430at2759"/>
<protein>
    <recommendedName>
        <fullName evidence="2">Proteasome component Ecm29 N-terminal domain-containing protein</fullName>
    </recommendedName>
</protein>
<dbReference type="Pfam" id="PF08238">
    <property type="entry name" value="Sel1"/>
    <property type="match status" value="4"/>
</dbReference>
<sequence>MRFTLVKNFTIVFLKIAYDRLTEKDKITHLPALIKNIELKSHNEKKILSQLILEVVDSLYSLYECSRLLSYENEALCQSQSLKFEIMCYLCKSKLAENIFPSMLHVSLDCLYSPKTDVNLQRKGADFIQWITRTADTSIVELIGKVLLFGLLKIIKETRIGKFNDLMREQEINPTLLFKPFYGSPDLSIHNPEEDNEILKVIVIKFYELDQLDQIDQWTNEENIQALINILDENIDELADILQINQSTSKNKNYQELANRMLKNGYHHENRNGVEKDEHKTFIYHQKSAEMGDTSGMYYVGYCYQHGIGVEKDEHKAFIYYQKSAEMGNAIGMCNVGACYLDGIGVEKDEHKVFIYCQKSAEMGNAGGMCNLAYCYQNGIGVEKDEHKAFIYYQKSAEMGGA</sequence>
<dbReference type="SMART" id="SM00671">
    <property type="entry name" value="SEL1"/>
    <property type="match status" value="4"/>
</dbReference>
<dbReference type="EMBL" id="QKWP01001945">
    <property type="protein sequence ID" value="RIB05640.1"/>
    <property type="molecule type" value="Genomic_DNA"/>
</dbReference>
<dbReference type="Proteomes" id="UP000266673">
    <property type="component" value="Unassembled WGS sequence"/>
</dbReference>
<dbReference type="SUPFAM" id="SSF81901">
    <property type="entry name" value="HCP-like"/>
    <property type="match status" value="1"/>
</dbReference>
<dbReference type="PANTHER" id="PTHR11102">
    <property type="entry name" value="SEL-1-LIKE PROTEIN"/>
    <property type="match status" value="1"/>
</dbReference>
<evidence type="ECO:0000313" key="3">
    <source>
        <dbReference type="EMBL" id="RIB05640.1"/>
    </source>
</evidence>